<keyword evidence="2" id="KW-1185">Reference proteome</keyword>
<sequence length="182" mass="19889">MHKLAKDNKAYGDTGELVSDPNVDLVAVHIVAKELVGRGDFDDILQTMMLFTSPWFGATFPEAALYGTNIANGANLGGMTQADKNFFWETTGVKGTILIEGPMGNMLWFPPTIKFVKVESGSGMEAFEVPEAKEFSHNTGKAWEAFAGEPGEAQDFPVALTRHDMLDAIYKSIELGPREEDL</sequence>
<dbReference type="GeneID" id="34567123"/>
<dbReference type="AlphaFoldDB" id="A0A1G4ANR9"/>
<dbReference type="RefSeq" id="XP_022467869.1">
    <property type="nucleotide sequence ID" value="XM_022625613.1"/>
</dbReference>
<evidence type="ECO:0000313" key="1">
    <source>
        <dbReference type="EMBL" id="OHE90693.1"/>
    </source>
</evidence>
<organism evidence="1 2">
    <name type="scientific">Colletotrichum orchidophilum</name>
    <dbReference type="NCBI Taxonomy" id="1209926"/>
    <lineage>
        <taxon>Eukaryota</taxon>
        <taxon>Fungi</taxon>
        <taxon>Dikarya</taxon>
        <taxon>Ascomycota</taxon>
        <taxon>Pezizomycotina</taxon>
        <taxon>Sordariomycetes</taxon>
        <taxon>Hypocreomycetidae</taxon>
        <taxon>Glomerellales</taxon>
        <taxon>Glomerellaceae</taxon>
        <taxon>Colletotrichum</taxon>
    </lineage>
</organism>
<evidence type="ECO:0000313" key="2">
    <source>
        <dbReference type="Proteomes" id="UP000176998"/>
    </source>
</evidence>
<accession>A0A1G4ANR9</accession>
<proteinExistence type="predicted"/>
<gene>
    <name evidence="1" type="ORF">CORC01_13999</name>
</gene>
<comment type="caution">
    <text evidence="1">The sequence shown here is derived from an EMBL/GenBank/DDBJ whole genome shotgun (WGS) entry which is preliminary data.</text>
</comment>
<reference evidence="1 2" key="1">
    <citation type="submission" date="2016-09" db="EMBL/GenBank/DDBJ databases">
        <authorList>
            <person name="Capua I."/>
            <person name="De Benedictis P."/>
            <person name="Joannis T."/>
            <person name="Lombin L.H."/>
            <person name="Cattoli G."/>
        </authorList>
    </citation>
    <scope>NUCLEOTIDE SEQUENCE [LARGE SCALE GENOMIC DNA]</scope>
    <source>
        <strain evidence="1 2">IMI 309357</strain>
    </source>
</reference>
<dbReference type="STRING" id="1209926.A0A1G4ANR9"/>
<dbReference type="Gene3D" id="3.30.360.10">
    <property type="entry name" value="Dihydrodipicolinate Reductase, domain 2"/>
    <property type="match status" value="1"/>
</dbReference>
<protein>
    <submittedName>
        <fullName evidence="1">Uncharacterized protein</fullName>
    </submittedName>
</protein>
<dbReference type="OrthoDB" id="64915at2759"/>
<dbReference type="EMBL" id="MJBS01000229">
    <property type="protein sequence ID" value="OHE90693.1"/>
    <property type="molecule type" value="Genomic_DNA"/>
</dbReference>
<name>A0A1G4ANR9_9PEZI</name>
<dbReference type="Proteomes" id="UP000176998">
    <property type="component" value="Unassembled WGS sequence"/>
</dbReference>